<feature type="transmembrane region" description="Helical" evidence="6">
    <location>
        <begin position="179"/>
        <end position="197"/>
    </location>
</feature>
<keyword evidence="8" id="KW-1185">Reference proteome</keyword>
<keyword evidence="3" id="KW-0378">Hydrolase</keyword>
<feature type="transmembrane region" description="Helical" evidence="6">
    <location>
        <begin position="155"/>
        <end position="172"/>
    </location>
</feature>
<proteinExistence type="predicted"/>
<name>A0ABW4R4Q7_9RHOB</name>
<feature type="transmembrane region" description="Helical" evidence="6">
    <location>
        <begin position="87"/>
        <end position="104"/>
    </location>
</feature>
<keyword evidence="2 6" id="KW-0812">Transmembrane</keyword>
<dbReference type="Pfam" id="PF05875">
    <property type="entry name" value="Ceramidase"/>
    <property type="match status" value="1"/>
</dbReference>
<organism evidence="7 8">
    <name type="scientific">Paracoccus pacificus</name>
    <dbReference type="NCBI Taxonomy" id="1463598"/>
    <lineage>
        <taxon>Bacteria</taxon>
        <taxon>Pseudomonadati</taxon>
        <taxon>Pseudomonadota</taxon>
        <taxon>Alphaproteobacteria</taxon>
        <taxon>Rhodobacterales</taxon>
        <taxon>Paracoccaceae</taxon>
        <taxon>Paracoccus</taxon>
    </lineage>
</organism>
<evidence type="ECO:0000256" key="5">
    <source>
        <dbReference type="ARBA" id="ARBA00023136"/>
    </source>
</evidence>
<keyword evidence="4 6" id="KW-1133">Transmembrane helix</keyword>
<evidence type="ECO:0000256" key="3">
    <source>
        <dbReference type="ARBA" id="ARBA00022801"/>
    </source>
</evidence>
<feature type="transmembrane region" description="Helical" evidence="6">
    <location>
        <begin position="20"/>
        <end position="43"/>
    </location>
</feature>
<evidence type="ECO:0000256" key="4">
    <source>
        <dbReference type="ARBA" id="ARBA00022989"/>
    </source>
</evidence>
<protein>
    <submittedName>
        <fullName evidence="7">Ceramidase domain-containing protein</fullName>
    </submittedName>
</protein>
<evidence type="ECO:0000313" key="7">
    <source>
        <dbReference type="EMBL" id="MFD1881140.1"/>
    </source>
</evidence>
<keyword evidence="5 6" id="KW-0472">Membrane</keyword>
<feature type="transmembrane region" description="Helical" evidence="6">
    <location>
        <begin position="209"/>
        <end position="229"/>
    </location>
</feature>
<comment type="caution">
    <text evidence="7">The sequence shown here is derived from an EMBL/GenBank/DDBJ whole genome shotgun (WGS) entry which is preliminary data.</text>
</comment>
<dbReference type="InterPro" id="IPR008901">
    <property type="entry name" value="ACER"/>
</dbReference>
<dbReference type="Proteomes" id="UP001597213">
    <property type="component" value="Unassembled WGS sequence"/>
</dbReference>
<gene>
    <name evidence="7" type="ORF">ACFSCT_05350</name>
</gene>
<reference evidence="8" key="1">
    <citation type="journal article" date="2019" name="Int. J. Syst. Evol. Microbiol.">
        <title>The Global Catalogue of Microorganisms (GCM) 10K type strain sequencing project: providing services to taxonomists for standard genome sequencing and annotation.</title>
        <authorList>
            <consortium name="The Broad Institute Genomics Platform"/>
            <consortium name="The Broad Institute Genome Sequencing Center for Infectious Disease"/>
            <person name="Wu L."/>
            <person name="Ma J."/>
        </authorList>
    </citation>
    <scope>NUCLEOTIDE SEQUENCE [LARGE SCALE GENOMIC DNA]</scope>
    <source>
        <strain evidence="8">CCUG 56029</strain>
    </source>
</reference>
<feature type="transmembrane region" description="Helical" evidence="6">
    <location>
        <begin position="111"/>
        <end position="129"/>
    </location>
</feature>
<comment type="subcellular location">
    <subcellularLocation>
        <location evidence="1">Membrane</location>
        <topology evidence="1">Multi-pass membrane protein</topology>
    </subcellularLocation>
</comment>
<accession>A0ABW4R4Q7</accession>
<feature type="transmembrane region" description="Helical" evidence="6">
    <location>
        <begin position="55"/>
        <end position="81"/>
    </location>
</feature>
<evidence type="ECO:0000313" key="8">
    <source>
        <dbReference type="Proteomes" id="UP001597213"/>
    </source>
</evidence>
<evidence type="ECO:0000256" key="6">
    <source>
        <dbReference type="SAM" id="Phobius"/>
    </source>
</evidence>
<evidence type="ECO:0000256" key="1">
    <source>
        <dbReference type="ARBA" id="ARBA00004141"/>
    </source>
</evidence>
<evidence type="ECO:0000256" key="2">
    <source>
        <dbReference type="ARBA" id="ARBA00022692"/>
    </source>
</evidence>
<dbReference type="RefSeq" id="WP_379140738.1">
    <property type="nucleotide sequence ID" value="NZ_JBHUEN010000014.1"/>
</dbReference>
<dbReference type="EMBL" id="JBHUEN010000014">
    <property type="protein sequence ID" value="MFD1881140.1"/>
    <property type="molecule type" value="Genomic_DNA"/>
</dbReference>
<sequence length="245" mass="26652">MLPLLSLTAPVDIYCERLGPAFWAEPANAISNMSFIAAAIWGWREARRRDESNPLVWVLIALAFTIGIGSFLFHTFAQVWASYADTIPIWSFVALYCFVALSRLGGVRPGIVAAGALALIAVLTVWRLAAPETAPETTPAADVPRGPDPLNGSGQYAPAVVAFIIFTIIAFWRHHPLRWWVAGAGLVFLLSLTARTFDRDLCTAFPLGLHWIWHLLNGFMIGLVLQILIRSAPAAGRGAGAPLPR</sequence>